<proteinExistence type="predicted"/>
<name>A0A225V5D0_9STRA</name>
<evidence type="ECO:0000313" key="2">
    <source>
        <dbReference type="Proteomes" id="UP000198211"/>
    </source>
</evidence>
<organism evidence="1 2">
    <name type="scientific">Phytophthora megakarya</name>
    <dbReference type="NCBI Taxonomy" id="4795"/>
    <lineage>
        <taxon>Eukaryota</taxon>
        <taxon>Sar</taxon>
        <taxon>Stramenopiles</taxon>
        <taxon>Oomycota</taxon>
        <taxon>Peronosporomycetes</taxon>
        <taxon>Peronosporales</taxon>
        <taxon>Peronosporaceae</taxon>
        <taxon>Phytophthora</taxon>
    </lineage>
</organism>
<accession>A0A225V5D0</accession>
<dbReference type="OrthoDB" id="144248at2759"/>
<evidence type="ECO:0000313" key="1">
    <source>
        <dbReference type="EMBL" id="OWZ00512.1"/>
    </source>
</evidence>
<dbReference type="AlphaFoldDB" id="A0A225V5D0"/>
<sequence length="243" mass="28043">MEQASEGNHGKRVRLRTSGSFDVRNAVETEVSIPTERDTIDPELLVRTEEYVADGPAPFHEDWAVWKAYRREYETRTFTILVIRKSENVKKRNNQLAHSKKALVGLRKTLHLYSWLAKKISWDRSSSVAETLCKLLSFSFYGRKCISRRQVNQQIPLCEPILDDVRLMIRVGGERLRIYDYIRNHSKYKVAMKDVYNLMSRIRGEISGEASDDVAVAEFLLAFNEAEFPVLMNLTAAILAQFP</sequence>
<keyword evidence="2" id="KW-1185">Reference proteome</keyword>
<comment type="caution">
    <text evidence="1">The sequence shown here is derived from an EMBL/GenBank/DDBJ whole genome shotgun (WGS) entry which is preliminary data.</text>
</comment>
<dbReference type="Proteomes" id="UP000198211">
    <property type="component" value="Unassembled WGS sequence"/>
</dbReference>
<dbReference type="EMBL" id="NBNE01007556">
    <property type="protein sequence ID" value="OWZ00512.1"/>
    <property type="molecule type" value="Genomic_DNA"/>
</dbReference>
<reference evidence="2" key="1">
    <citation type="submission" date="2017-03" db="EMBL/GenBank/DDBJ databases">
        <title>Phytopthora megakarya and P. palmivora, two closely related causual agents of cacao black pod achieved similar genome size and gene model numbers by different mechanisms.</title>
        <authorList>
            <person name="Ali S."/>
            <person name="Shao J."/>
            <person name="Larry D.J."/>
            <person name="Kronmiller B."/>
            <person name="Shen D."/>
            <person name="Strem M.D."/>
            <person name="Melnick R.L."/>
            <person name="Guiltinan M.J."/>
            <person name="Tyler B.M."/>
            <person name="Meinhardt L.W."/>
            <person name="Bailey B.A."/>
        </authorList>
    </citation>
    <scope>NUCLEOTIDE SEQUENCE [LARGE SCALE GENOMIC DNA]</scope>
    <source>
        <strain evidence="2">zdho120</strain>
    </source>
</reference>
<protein>
    <submittedName>
        <fullName evidence="1">Uncharacterized protein</fullName>
    </submittedName>
</protein>
<gene>
    <name evidence="1" type="ORF">PHMEG_00028280</name>
</gene>